<dbReference type="GO" id="GO:0005537">
    <property type="term" value="F:D-mannose binding"/>
    <property type="evidence" value="ECO:0007669"/>
    <property type="project" value="UniProtKB-KW"/>
</dbReference>
<proteinExistence type="inferred from homology"/>
<evidence type="ECO:0000256" key="8">
    <source>
        <dbReference type="ARBA" id="ARBA00022821"/>
    </source>
</evidence>
<dbReference type="GO" id="GO:0031640">
    <property type="term" value="P:killing of cells of another organism"/>
    <property type="evidence" value="ECO:0007669"/>
    <property type="project" value="UniProtKB-KW"/>
</dbReference>
<dbReference type="EMBL" id="OZ034818">
    <property type="protein sequence ID" value="CAL1390544.1"/>
    <property type="molecule type" value="Genomic_DNA"/>
</dbReference>
<keyword evidence="12" id="KW-1015">Disulfide bond</keyword>
<dbReference type="GO" id="GO:0005886">
    <property type="term" value="C:plasma membrane"/>
    <property type="evidence" value="ECO:0007669"/>
    <property type="project" value="UniProtKB-SubCell"/>
</dbReference>
<dbReference type="CDD" id="cd23509">
    <property type="entry name" value="Gnk2-like"/>
    <property type="match status" value="1"/>
</dbReference>
<dbReference type="GO" id="GO:0042742">
    <property type="term" value="P:defense response to bacterium"/>
    <property type="evidence" value="ECO:0007669"/>
    <property type="project" value="UniProtKB-KW"/>
</dbReference>
<keyword evidence="4" id="KW-0945">Host-virus interaction</keyword>
<keyword evidence="10" id="KW-0044">Antibiotic</keyword>
<evidence type="ECO:0000259" key="16">
    <source>
        <dbReference type="PROSITE" id="PS51473"/>
    </source>
</evidence>
<dbReference type="Pfam" id="PF01657">
    <property type="entry name" value="Stress-antifung"/>
    <property type="match status" value="1"/>
</dbReference>
<evidence type="ECO:0000256" key="10">
    <source>
        <dbReference type="ARBA" id="ARBA00023022"/>
    </source>
</evidence>
<organism evidence="17 18">
    <name type="scientific">Linum trigynum</name>
    <dbReference type="NCBI Taxonomy" id="586398"/>
    <lineage>
        <taxon>Eukaryota</taxon>
        <taxon>Viridiplantae</taxon>
        <taxon>Streptophyta</taxon>
        <taxon>Embryophyta</taxon>
        <taxon>Tracheophyta</taxon>
        <taxon>Spermatophyta</taxon>
        <taxon>Magnoliopsida</taxon>
        <taxon>eudicotyledons</taxon>
        <taxon>Gunneridae</taxon>
        <taxon>Pentapetalae</taxon>
        <taxon>rosids</taxon>
        <taxon>fabids</taxon>
        <taxon>Malpighiales</taxon>
        <taxon>Linaceae</taxon>
        <taxon>Linum</taxon>
    </lineage>
</organism>
<dbReference type="PANTHER" id="PTHR32080">
    <property type="entry name" value="ANTIFUNGAL PROTEIN GINKBILOBIN-2-LIKE"/>
    <property type="match status" value="1"/>
</dbReference>
<dbReference type="InterPro" id="IPR038408">
    <property type="entry name" value="GNK2_sf"/>
</dbReference>
<dbReference type="GO" id="GO:0050832">
    <property type="term" value="P:defense response to fungus"/>
    <property type="evidence" value="ECO:0007669"/>
    <property type="project" value="UniProtKB-KW"/>
</dbReference>
<feature type="signal peptide" evidence="15">
    <location>
        <begin position="1"/>
        <end position="28"/>
    </location>
</feature>
<sequence length="143" mass="15530">MGSFVGARAATTTATSVLLLCLLSAAAAVDTSYESGWCNEEEYATADPYARSVEDMLADLQEIAEFFPVINGTLVVDDGGGGPSPCYGSRTCSCTNDWLYVPRCQSCFVEAVKQLRSRCRPHRIGAQIALKDCSVRYENVCFF</sequence>
<protein>
    <recommendedName>
        <fullName evidence="16">Gnk2-homologous domain-containing protein</fullName>
    </recommendedName>
</protein>
<feature type="chain" id="PRO_5043348590" description="Gnk2-homologous domain-containing protein" evidence="15">
    <location>
        <begin position="29"/>
        <end position="143"/>
    </location>
</feature>
<keyword evidence="6" id="KW-0430">Lectin</keyword>
<evidence type="ECO:0000256" key="7">
    <source>
        <dbReference type="ARBA" id="ARBA00022737"/>
    </source>
</evidence>
<gene>
    <name evidence="17" type="ORF">LTRI10_LOCUS31323</name>
</gene>
<evidence type="ECO:0000256" key="12">
    <source>
        <dbReference type="ARBA" id="ARBA00023157"/>
    </source>
</evidence>
<feature type="domain" description="Gnk2-homologous" evidence="16">
    <location>
        <begin position="31"/>
        <end position="142"/>
    </location>
</feature>
<dbReference type="PROSITE" id="PS51473">
    <property type="entry name" value="GNK2"/>
    <property type="match status" value="1"/>
</dbReference>
<evidence type="ECO:0000256" key="5">
    <source>
        <dbReference type="ARBA" id="ARBA00022729"/>
    </source>
</evidence>
<keyword evidence="5 15" id="KW-0732">Signal</keyword>
<keyword evidence="18" id="KW-1185">Reference proteome</keyword>
<dbReference type="Gene3D" id="3.30.430.20">
    <property type="entry name" value="Gnk2 domain, C-X8-C-X2-C motif"/>
    <property type="match status" value="1"/>
</dbReference>
<keyword evidence="9" id="KW-0965">Cell junction</keyword>
<keyword evidence="11" id="KW-0465">Mannose-binding</keyword>
<evidence type="ECO:0000256" key="14">
    <source>
        <dbReference type="ARBA" id="ARBA00038393"/>
    </source>
</evidence>
<keyword evidence="2" id="KW-0929">Antimicrobial</keyword>
<evidence type="ECO:0000256" key="9">
    <source>
        <dbReference type="ARBA" id="ARBA00022949"/>
    </source>
</evidence>
<evidence type="ECO:0000256" key="2">
    <source>
        <dbReference type="ARBA" id="ARBA00022529"/>
    </source>
</evidence>
<reference evidence="17 18" key="1">
    <citation type="submission" date="2024-04" db="EMBL/GenBank/DDBJ databases">
        <authorList>
            <person name="Fracassetti M."/>
        </authorList>
    </citation>
    <scope>NUCLEOTIDE SEQUENCE [LARGE SCALE GENOMIC DNA]</scope>
</reference>
<evidence type="ECO:0000256" key="3">
    <source>
        <dbReference type="ARBA" id="ARBA00022577"/>
    </source>
</evidence>
<evidence type="ECO:0000256" key="15">
    <source>
        <dbReference type="SAM" id="SignalP"/>
    </source>
</evidence>
<evidence type="ECO:0000313" key="18">
    <source>
        <dbReference type="Proteomes" id="UP001497516"/>
    </source>
</evidence>
<evidence type="ECO:0000256" key="6">
    <source>
        <dbReference type="ARBA" id="ARBA00022734"/>
    </source>
</evidence>
<evidence type="ECO:0000256" key="11">
    <source>
        <dbReference type="ARBA" id="ARBA00023035"/>
    </source>
</evidence>
<evidence type="ECO:0000313" key="17">
    <source>
        <dbReference type="EMBL" id="CAL1390544.1"/>
    </source>
</evidence>
<evidence type="ECO:0000256" key="13">
    <source>
        <dbReference type="ARBA" id="ARBA00024184"/>
    </source>
</evidence>
<evidence type="ECO:0000256" key="4">
    <source>
        <dbReference type="ARBA" id="ARBA00022581"/>
    </source>
</evidence>
<dbReference type="Proteomes" id="UP001497516">
    <property type="component" value="Chromosome 5"/>
</dbReference>
<keyword evidence="8" id="KW-0611">Plant defense</keyword>
<dbReference type="InterPro" id="IPR002902">
    <property type="entry name" value="GNK2"/>
</dbReference>
<dbReference type="PANTHER" id="PTHR32080:SF54">
    <property type="entry name" value="GNK2-HOMOLOGOUS DOMAIN-CONTAINING PROTEIN"/>
    <property type="match status" value="1"/>
</dbReference>
<accession>A0AAV2EXF0</accession>
<keyword evidence="7" id="KW-0677">Repeat</keyword>
<evidence type="ECO:0000256" key="1">
    <source>
        <dbReference type="ARBA" id="ARBA00004251"/>
    </source>
</evidence>
<name>A0AAV2EXF0_9ROSI</name>
<dbReference type="InterPro" id="IPR051378">
    <property type="entry name" value="Cell2Cell_Antifungal"/>
</dbReference>
<comment type="similarity">
    <text evidence="14">Belongs to the cysteine-rich repeat secretory protein family. Plasmodesmata-located proteins (PDLD) subfamily.</text>
</comment>
<keyword evidence="3" id="KW-0295">Fungicide</keyword>
<dbReference type="GO" id="GO:0009506">
    <property type="term" value="C:plasmodesma"/>
    <property type="evidence" value="ECO:0007669"/>
    <property type="project" value="UniProtKB-SubCell"/>
</dbReference>
<dbReference type="AlphaFoldDB" id="A0AAV2EXF0"/>
<comment type="subcellular location">
    <subcellularLocation>
        <location evidence="13">Cell junction</location>
        <location evidence="13">Plasmodesma</location>
    </subcellularLocation>
    <subcellularLocation>
        <location evidence="1">Cell membrane</location>
        <topology evidence="1">Single-pass type I membrane protein</topology>
    </subcellularLocation>
</comment>